<evidence type="ECO:0000256" key="4">
    <source>
        <dbReference type="PIRNR" id="PIRNR001365"/>
    </source>
</evidence>
<dbReference type="InterPro" id="IPR013785">
    <property type="entry name" value="Aldolase_TIM"/>
</dbReference>
<evidence type="ECO:0000256" key="3">
    <source>
        <dbReference type="ARBA" id="ARBA00023270"/>
    </source>
</evidence>
<dbReference type="InterPro" id="IPR020625">
    <property type="entry name" value="Schiff_base-form_aldolases_AS"/>
</dbReference>
<name>A0A7Y0HU76_9BIFI</name>
<keyword evidence="8" id="KW-1185">Reference proteome</keyword>
<proteinExistence type="inferred from homology"/>
<dbReference type="Proteomes" id="UP000532194">
    <property type="component" value="Unassembled WGS sequence"/>
</dbReference>
<dbReference type="Gene3D" id="3.20.20.70">
    <property type="entry name" value="Aldolase class I"/>
    <property type="match status" value="1"/>
</dbReference>
<evidence type="ECO:0000256" key="6">
    <source>
        <dbReference type="PIRSR" id="PIRSR001365-2"/>
    </source>
</evidence>
<evidence type="ECO:0000313" key="7">
    <source>
        <dbReference type="EMBL" id="NMM94444.1"/>
    </source>
</evidence>
<dbReference type="SMART" id="SM01130">
    <property type="entry name" value="DHDPS"/>
    <property type="match status" value="1"/>
</dbReference>
<comment type="similarity">
    <text evidence="1 4">Belongs to the DapA family.</text>
</comment>
<gene>
    <name evidence="7" type="ORF">G1C95_1631</name>
</gene>
<dbReference type="PANTHER" id="PTHR12128">
    <property type="entry name" value="DIHYDRODIPICOLINATE SYNTHASE"/>
    <property type="match status" value="1"/>
</dbReference>
<dbReference type="CDD" id="cd00408">
    <property type="entry name" value="DHDPS-like"/>
    <property type="match status" value="1"/>
</dbReference>
<feature type="binding site" evidence="6">
    <location>
        <position position="216"/>
    </location>
    <ligand>
        <name>pyruvate</name>
        <dbReference type="ChEBI" id="CHEBI:15361"/>
    </ligand>
</feature>
<keyword evidence="3" id="KW-0704">Schiff base</keyword>
<comment type="caution">
    <text evidence="7">The sequence shown here is derived from an EMBL/GenBank/DDBJ whole genome shotgun (WGS) entry which is preliminary data.</text>
</comment>
<evidence type="ECO:0000256" key="1">
    <source>
        <dbReference type="ARBA" id="ARBA00007592"/>
    </source>
</evidence>
<organism evidence="7 8">
    <name type="scientific">Bifidobacterium oedipodis</name>
    <dbReference type="NCBI Taxonomy" id="2675322"/>
    <lineage>
        <taxon>Bacteria</taxon>
        <taxon>Bacillati</taxon>
        <taxon>Actinomycetota</taxon>
        <taxon>Actinomycetes</taxon>
        <taxon>Bifidobacteriales</taxon>
        <taxon>Bifidobacteriaceae</taxon>
        <taxon>Bifidobacterium</taxon>
    </lineage>
</organism>
<dbReference type="GO" id="GO:0044281">
    <property type="term" value="P:small molecule metabolic process"/>
    <property type="evidence" value="ECO:0007669"/>
    <property type="project" value="UniProtKB-ARBA"/>
</dbReference>
<feature type="active site" description="Schiff-base intermediate with substrate" evidence="5">
    <location>
        <position position="173"/>
    </location>
</feature>
<protein>
    <submittedName>
        <fullName evidence="7">Dihydrodipicolinate synthetase</fullName>
    </submittedName>
</protein>
<feature type="active site" description="Proton donor/acceptor" evidence="5">
    <location>
        <position position="144"/>
    </location>
</feature>
<dbReference type="PIRSF" id="PIRSF001365">
    <property type="entry name" value="DHDPS"/>
    <property type="match status" value="1"/>
</dbReference>
<dbReference type="Pfam" id="PF00701">
    <property type="entry name" value="DHDPS"/>
    <property type="match status" value="1"/>
</dbReference>
<dbReference type="PROSITE" id="PS00666">
    <property type="entry name" value="DHDPS_2"/>
    <property type="match status" value="1"/>
</dbReference>
<dbReference type="AlphaFoldDB" id="A0A7Y0HU76"/>
<dbReference type="GO" id="GO:0008840">
    <property type="term" value="F:4-hydroxy-tetrahydrodipicolinate synthase activity"/>
    <property type="evidence" value="ECO:0007669"/>
    <property type="project" value="TreeGrafter"/>
</dbReference>
<evidence type="ECO:0000256" key="5">
    <source>
        <dbReference type="PIRSR" id="PIRSR001365-1"/>
    </source>
</evidence>
<evidence type="ECO:0000256" key="2">
    <source>
        <dbReference type="ARBA" id="ARBA00023239"/>
    </source>
</evidence>
<accession>A0A7Y0HU76</accession>
<dbReference type="PRINTS" id="PR00146">
    <property type="entry name" value="DHPICSNTHASE"/>
</dbReference>
<keyword evidence="2 4" id="KW-0456">Lyase</keyword>
<evidence type="ECO:0000313" key="8">
    <source>
        <dbReference type="Proteomes" id="UP000532194"/>
    </source>
</evidence>
<reference evidence="7 8" key="1">
    <citation type="submission" date="2020-02" db="EMBL/GenBank/DDBJ databases">
        <title>Characterization of phylogenetic diversity of novel bifidobacterial species isolated in Czech ZOOs.</title>
        <authorList>
            <person name="Lugli G.A."/>
            <person name="Vera N.B."/>
            <person name="Ventura M."/>
        </authorList>
    </citation>
    <scope>NUCLEOTIDE SEQUENCE [LARGE SCALE GENOMIC DNA]</scope>
    <source>
        <strain evidence="7 8">DSM 109957</strain>
    </source>
</reference>
<sequence length="304" mass="32684">MITSVDVAKFRGIFVPILMPVTDASDGVIDMPRLRRQVNHVIEHGVDGILAFGSNSEFYMFSDDEMLEATKVIVEETAGRVPVMFGVGHIRTSQNVELARRAAALGIDAISVLQPMFITPTQPALYRHFKAIADAVPDTAVLIYNNPGLAGYPIALDTIVSLAHEVDNIVGIKDSSGNITNLQELVRRTSDIDFQVFAGKDTVVYAGFCCGADGAVCSTANIYPELVCGIYDAFVAGEFDKARELQFKLNPIRLSQDAASFPAATKDMANLLGMDVGPSVLPTEATCGSALEGMKQAMREAGYL</sequence>
<dbReference type="RefSeq" id="WP_169172453.1">
    <property type="nucleotide sequence ID" value="NZ_JAAIII010000004.1"/>
</dbReference>
<dbReference type="PANTHER" id="PTHR12128:SF66">
    <property type="entry name" value="4-HYDROXY-2-OXOGLUTARATE ALDOLASE, MITOCHONDRIAL"/>
    <property type="match status" value="1"/>
</dbReference>
<dbReference type="InterPro" id="IPR002220">
    <property type="entry name" value="DapA-like"/>
</dbReference>
<dbReference type="EMBL" id="JAAIII010000004">
    <property type="protein sequence ID" value="NMM94444.1"/>
    <property type="molecule type" value="Genomic_DNA"/>
</dbReference>
<dbReference type="SUPFAM" id="SSF51569">
    <property type="entry name" value="Aldolase"/>
    <property type="match status" value="1"/>
</dbReference>